<keyword evidence="7 9" id="KW-1133">Transmembrane helix</keyword>
<dbReference type="FunFam" id="3.40.50.300:FF:000299">
    <property type="entry name" value="ABC transporter ATP-binding protein/permease"/>
    <property type="match status" value="1"/>
</dbReference>
<dbReference type="PROSITE" id="PS50990">
    <property type="entry name" value="PEPTIDASE_C39"/>
    <property type="match status" value="1"/>
</dbReference>
<keyword evidence="5" id="KW-0547">Nucleotide-binding</keyword>
<name>A0AA51RWU5_9GAMM</name>
<dbReference type="Gene3D" id="1.20.1560.10">
    <property type="entry name" value="ABC transporter type 1, transmembrane domain"/>
    <property type="match status" value="1"/>
</dbReference>
<dbReference type="SUPFAM" id="SSF90123">
    <property type="entry name" value="ABC transporter transmembrane region"/>
    <property type="match status" value="1"/>
</dbReference>
<dbReference type="InterPro" id="IPR003593">
    <property type="entry name" value="AAA+_ATPase"/>
</dbReference>
<dbReference type="Gene3D" id="3.90.70.10">
    <property type="entry name" value="Cysteine proteinases"/>
    <property type="match status" value="1"/>
</dbReference>
<dbReference type="RefSeq" id="WP_309204362.1">
    <property type="nucleotide sequence ID" value="NZ_CP133548.1"/>
</dbReference>
<dbReference type="InterPro" id="IPR005074">
    <property type="entry name" value="Peptidase_C39"/>
</dbReference>
<evidence type="ECO:0000256" key="7">
    <source>
        <dbReference type="ARBA" id="ARBA00022989"/>
    </source>
</evidence>
<evidence type="ECO:0000256" key="3">
    <source>
        <dbReference type="ARBA" id="ARBA00022475"/>
    </source>
</evidence>
<organism evidence="13 14">
    <name type="scientific">Pleionea litopenaei</name>
    <dbReference type="NCBI Taxonomy" id="3070815"/>
    <lineage>
        <taxon>Bacteria</taxon>
        <taxon>Pseudomonadati</taxon>
        <taxon>Pseudomonadota</taxon>
        <taxon>Gammaproteobacteria</taxon>
        <taxon>Oceanospirillales</taxon>
        <taxon>Pleioneaceae</taxon>
        <taxon>Pleionea</taxon>
    </lineage>
</organism>
<evidence type="ECO:0000256" key="4">
    <source>
        <dbReference type="ARBA" id="ARBA00022692"/>
    </source>
</evidence>
<dbReference type="PROSITE" id="PS00211">
    <property type="entry name" value="ABC_TRANSPORTER_1"/>
    <property type="match status" value="1"/>
</dbReference>
<evidence type="ECO:0000256" key="1">
    <source>
        <dbReference type="ARBA" id="ARBA00004651"/>
    </source>
</evidence>
<evidence type="ECO:0000313" key="14">
    <source>
        <dbReference type="Proteomes" id="UP001239782"/>
    </source>
</evidence>
<dbReference type="Gene3D" id="3.40.50.300">
    <property type="entry name" value="P-loop containing nucleotide triphosphate hydrolases"/>
    <property type="match status" value="1"/>
</dbReference>
<dbReference type="PROSITE" id="PS50929">
    <property type="entry name" value="ABC_TM1F"/>
    <property type="match status" value="1"/>
</dbReference>
<dbReference type="InterPro" id="IPR017871">
    <property type="entry name" value="ABC_transporter-like_CS"/>
</dbReference>
<feature type="domain" description="Peptidase C39" evidence="12">
    <location>
        <begin position="21"/>
        <end position="140"/>
    </location>
</feature>
<feature type="domain" description="ABC transmembrane type-1" evidence="11">
    <location>
        <begin position="174"/>
        <end position="453"/>
    </location>
</feature>
<accession>A0AA51RWU5</accession>
<evidence type="ECO:0000256" key="5">
    <source>
        <dbReference type="ARBA" id="ARBA00022741"/>
    </source>
</evidence>
<keyword evidence="6" id="KW-0067">ATP-binding</keyword>
<evidence type="ECO:0000256" key="9">
    <source>
        <dbReference type="SAM" id="Phobius"/>
    </source>
</evidence>
<dbReference type="Pfam" id="PF03412">
    <property type="entry name" value="Peptidase_C39"/>
    <property type="match status" value="1"/>
</dbReference>
<dbReference type="PROSITE" id="PS50893">
    <property type="entry name" value="ABC_TRANSPORTER_2"/>
    <property type="match status" value="1"/>
</dbReference>
<evidence type="ECO:0000256" key="6">
    <source>
        <dbReference type="ARBA" id="ARBA00022840"/>
    </source>
</evidence>
<dbReference type="InterPro" id="IPR011527">
    <property type="entry name" value="ABC1_TM_dom"/>
</dbReference>
<dbReference type="InterPro" id="IPR036640">
    <property type="entry name" value="ABC1_TM_sf"/>
</dbReference>
<dbReference type="KEGG" id="plei:Q9312_09455"/>
<dbReference type="SMART" id="SM00382">
    <property type="entry name" value="AAA"/>
    <property type="match status" value="1"/>
</dbReference>
<proteinExistence type="predicted"/>
<feature type="transmembrane region" description="Helical" evidence="9">
    <location>
        <begin position="207"/>
        <end position="225"/>
    </location>
</feature>
<evidence type="ECO:0000259" key="11">
    <source>
        <dbReference type="PROSITE" id="PS50929"/>
    </source>
</evidence>
<feature type="transmembrane region" description="Helical" evidence="9">
    <location>
        <begin position="407"/>
        <end position="433"/>
    </location>
</feature>
<dbReference type="Pfam" id="PF00005">
    <property type="entry name" value="ABC_tran"/>
    <property type="match status" value="1"/>
</dbReference>
<dbReference type="GO" id="GO:0008233">
    <property type="term" value="F:peptidase activity"/>
    <property type="evidence" value="ECO:0007669"/>
    <property type="project" value="InterPro"/>
</dbReference>
<evidence type="ECO:0000259" key="12">
    <source>
        <dbReference type="PROSITE" id="PS50990"/>
    </source>
</evidence>
<dbReference type="InterPro" id="IPR039421">
    <property type="entry name" value="Type_1_exporter"/>
</dbReference>
<feature type="transmembrane region" description="Helical" evidence="9">
    <location>
        <begin position="174"/>
        <end position="195"/>
    </location>
</feature>
<feature type="transmembrane region" description="Helical" evidence="9">
    <location>
        <begin position="296"/>
        <end position="324"/>
    </location>
</feature>
<dbReference type="AlphaFoldDB" id="A0AA51RWU5"/>
<comment type="subcellular location">
    <subcellularLocation>
        <location evidence="1">Cell membrane</location>
        <topology evidence="1">Multi-pass membrane protein</topology>
    </subcellularLocation>
</comment>
<dbReference type="InterPro" id="IPR027417">
    <property type="entry name" value="P-loop_NTPase"/>
</dbReference>
<feature type="domain" description="ABC transporter" evidence="10">
    <location>
        <begin position="487"/>
        <end position="701"/>
    </location>
</feature>
<evidence type="ECO:0000256" key="8">
    <source>
        <dbReference type="ARBA" id="ARBA00023136"/>
    </source>
</evidence>
<dbReference type="GO" id="GO:0140359">
    <property type="term" value="F:ABC-type transporter activity"/>
    <property type="evidence" value="ECO:0007669"/>
    <property type="project" value="InterPro"/>
</dbReference>
<dbReference type="PANTHER" id="PTHR24221:SF606">
    <property type="entry name" value="COLICIN V SECRETION-PROCESSING ATP-BINDING PROTEIN"/>
    <property type="match status" value="1"/>
</dbReference>
<dbReference type="GO" id="GO:0005886">
    <property type="term" value="C:plasma membrane"/>
    <property type="evidence" value="ECO:0007669"/>
    <property type="project" value="UniProtKB-SubCell"/>
</dbReference>
<reference evidence="13 14" key="1">
    <citation type="submission" date="2023-08" db="EMBL/GenBank/DDBJ databases">
        <title>Pleionea litopenaei sp. nov., isolated from stomach of juvenile Litopenaeus vannamei.</title>
        <authorList>
            <person name="Rho A.M."/>
            <person name="Hwang C.Y."/>
        </authorList>
    </citation>
    <scope>NUCLEOTIDE SEQUENCE [LARGE SCALE GENOMIC DNA]</scope>
    <source>
        <strain evidence="13 14">HL-JVS1</strain>
    </source>
</reference>
<dbReference type="Pfam" id="PF00664">
    <property type="entry name" value="ABC_membrane"/>
    <property type="match status" value="1"/>
</dbReference>
<keyword evidence="14" id="KW-1185">Reference proteome</keyword>
<dbReference type="CDD" id="cd18567">
    <property type="entry name" value="ABC_6TM_CvaB_RaxB_like"/>
    <property type="match status" value="1"/>
</dbReference>
<protein>
    <submittedName>
        <fullName evidence="13">Peptidase domain-containing ABC transporter</fullName>
    </submittedName>
</protein>
<keyword evidence="2" id="KW-0813">Transport</keyword>
<keyword evidence="3" id="KW-1003">Cell membrane</keyword>
<keyword evidence="8 9" id="KW-0472">Membrane</keyword>
<dbReference type="Proteomes" id="UP001239782">
    <property type="component" value="Chromosome"/>
</dbReference>
<dbReference type="InterPro" id="IPR003439">
    <property type="entry name" value="ABC_transporter-like_ATP-bd"/>
</dbReference>
<gene>
    <name evidence="13" type="ORF">Q9312_09455</name>
</gene>
<dbReference type="GO" id="GO:0006508">
    <property type="term" value="P:proteolysis"/>
    <property type="evidence" value="ECO:0007669"/>
    <property type="project" value="InterPro"/>
</dbReference>
<dbReference type="GO" id="GO:0034040">
    <property type="term" value="F:ATPase-coupled lipid transmembrane transporter activity"/>
    <property type="evidence" value="ECO:0007669"/>
    <property type="project" value="TreeGrafter"/>
</dbReference>
<dbReference type="GO" id="GO:0016887">
    <property type="term" value="F:ATP hydrolysis activity"/>
    <property type="evidence" value="ECO:0007669"/>
    <property type="project" value="InterPro"/>
</dbReference>
<dbReference type="EMBL" id="CP133548">
    <property type="protein sequence ID" value="WMS89116.1"/>
    <property type="molecule type" value="Genomic_DNA"/>
</dbReference>
<evidence type="ECO:0000259" key="10">
    <source>
        <dbReference type="PROSITE" id="PS50893"/>
    </source>
</evidence>
<evidence type="ECO:0000256" key="2">
    <source>
        <dbReference type="ARBA" id="ARBA00022448"/>
    </source>
</evidence>
<dbReference type="SUPFAM" id="SSF52540">
    <property type="entry name" value="P-loop containing nucleoside triphosphate hydrolases"/>
    <property type="match status" value="1"/>
</dbReference>
<evidence type="ECO:0000313" key="13">
    <source>
        <dbReference type="EMBL" id="WMS89116.1"/>
    </source>
</evidence>
<keyword evidence="4 9" id="KW-0812">Transmembrane</keyword>
<sequence>MNAHLPSLAFKRKKQVSLILQSEMSECSLACLAMVAGYYGHQVDLNSMRLKFQVTSRGATLESLISNAQTLNFATRALRLEPELFDQLTLPAILHWNFNHFVVLSECKDNQFTIYDPAVGKRQITFETLSKSFTGIALELTPLQNFEQIKDTTELKVWQLWSKANGLKRSIAQILLLSVIIQLCSMILPLFMQFSVDSIVISEDIKLLYALALGFSLFAAIKVGTDLLRSHIIIYLSSHLSVQVGNNILSHLMSLPLKWFESRHVGDIVSRFSSIYPIRDFISKGFVEALVDGTMVIISLILMFMYSTTLATIVLSVITIYAIVRSIFYTPLKIAQEEELSAKAKENSNFMETIRAAKTIKAFSKEAQRQSLWQSYFVSATNSQVRLLKVDVGFKAVVDALLSLESIIIVVVGTLLVINNQLSIGMFFAFFIYKQQFTDKSVTLIEKFIEFKMLRLHLERLSDIILSKPENIGTKDLSRDQFILGRITVNDLSFQFSKNEPFVFARLNFDITPGESVAIVGPSGAGKSTLMKILMGLLEPVSGEVLLDGMNVKTIGITNYRRQIAAVQQDDELLSGSLAENIAFFSDKIDFERVHQCAQMAAIHDDIMQMPMGYNTLVGDMGAALSGGQKQRILIARALYQQPKILLLDEATSHLDAKTERLVNEAIKSLAITRVSIAHRKETIESADRIIDISRINNPSAH</sequence>
<dbReference type="PANTHER" id="PTHR24221">
    <property type="entry name" value="ATP-BINDING CASSETTE SUB-FAMILY B"/>
    <property type="match status" value="1"/>
</dbReference>
<dbReference type="GO" id="GO:0005524">
    <property type="term" value="F:ATP binding"/>
    <property type="evidence" value="ECO:0007669"/>
    <property type="project" value="UniProtKB-KW"/>
</dbReference>